<evidence type="ECO:0000313" key="2">
    <source>
        <dbReference type="Proteomes" id="UP000320055"/>
    </source>
</evidence>
<protein>
    <submittedName>
        <fullName evidence="1">Uncharacterized protein</fullName>
    </submittedName>
</protein>
<proteinExistence type="predicted"/>
<keyword evidence="2" id="KW-1185">Reference proteome</keyword>
<dbReference type="Proteomes" id="UP000320055">
    <property type="component" value="Unassembled WGS sequence"/>
</dbReference>
<gene>
    <name evidence="1" type="ORF">H1P_150016</name>
</gene>
<name>A0A563VM12_9CYAN</name>
<evidence type="ECO:0000313" key="1">
    <source>
        <dbReference type="EMBL" id="VEP12452.1"/>
    </source>
</evidence>
<organism evidence="1 2">
    <name type="scientific">Hyella patelloides LEGE 07179</name>
    <dbReference type="NCBI Taxonomy" id="945734"/>
    <lineage>
        <taxon>Bacteria</taxon>
        <taxon>Bacillati</taxon>
        <taxon>Cyanobacteriota</taxon>
        <taxon>Cyanophyceae</taxon>
        <taxon>Pleurocapsales</taxon>
        <taxon>Hyellaceae</taxon>
        <taxon>Hyella</taxon>
    </lineage>
</organism>
<sequence length="201" mass="22209">MLSQIVRPMVTTQIRLLAKSKATRATLVTTIARWLGFLGVQAKVTQLNAAGDKIKVSITVGQPDSSEDSDWQQILQNLSRNTSETEESLINSASIPANQETKYQRILAYAIQMSNPNDATDWEQIYPHLQLLGLEESMLLGVKSALKVPQSLDRLVKDLDADVAAVALSQTASIALLDRKVNAEEYQVLQTLLEAMVNKFQ</sequence>
<dbReference type="EMBL" id="CAACVJ010000057">
    <property type="protein sequence ID" value="VEP12452.1"/>
    <property type="molecule type" value="Genomic_DNA"/>
</dbReference>
<dbReference type="AlphaFoldDB" id="A0A563VM12"/>
<accession>A0A563VM12</accession>
<reference evidence="1 2" key="1">
    <citation type="submission" date="2019-01" db="EMBL/GenBank/DDBJ databases">
        <authorList>
            <person name="Brito A."/>
        </authorList>
    </citation>
    <scope>NUCLEOTIDE SEQUENCE [LARGE SCALE GENOMIC DNA]</scope>
    <source>
        <strain evidence="1">1</strain>
    </source>
</reference>